<dbReference type="KEGG" id="rgr:FZ934_16990"/>
<proteinExistence type="predicted"/>
<organism evidence="2 3">
    <name type="scientific">Rhizobium grahamii</name>
    <dbReference type="NCBI Taxonomy" id="1120045"/>
    <lineage>
        <taxon>Bacteria</taxon>
        <taxon>Pseudomonadati</taxon>
        <taxon>Pseudomonadota</taxon>
        <taxon>Alphaproteobacteria</taxon>
        <taxon>Hyphomicrobiales</taxon>
        <taxon>Rhizobiaceae</taxon>
        <taxon>Rhizobium/Agrobacterium group</taxon>
        <taxon>Rhizobium</taxon>
    </lineage>
</organism>
<dbReference type="AlphaFoldDB" id="A0A5Q0CDE7"/>
<accession>A0A5Q0CDE7</accession>
<keyword evidence="3" id="KW-1185">Reference proteome</keyword>
<dbReference type="OrthoDB" id="8404831at2"/>
<evidence type="ECO:0000256" key="1">
    <source>
        <dbReference type="SAM" id="MobiDB-lite"/>
    </source>
</evidence>
<evidence type="ECO:0000313" key="3">
    <source>
        <dbReference type="Proteomes" id="UP000326881"/>
    </source>
</evidence>
<sequence length="513" mass="54135">MLTPVRAASNASFSSQSPSVAIAANGTIRVVDAVPPVHQVQSSDLNSTIAGKLNILLLAVRARMVEALLDVLKAAGDALSQPRGDDETDLAFASRLASAIQKLPPAKIEQLERQLAAQGHAVPLRLLAEALKNPAGPEAARITAYLESMRYKDRDLATGAVVRSYRQNDASPLRQEQKPEINLQRETLSNASPDDMEPSAPAAASVTGRPASEAEQPHQATPVPQQSAVILEAADAPVVQPEAIVDLPDDEQIPTAARTETEMSTPGSVGEDVAIAAPDVAASRTGTKADPVIPKIWPGIPASITEETTDLIVAIIRDQETDTLLDAADGSPVEIDVLAGDALATDLPDDPVELPVQTLAQSAARQSTLVNPQPAAALTDAAVRQAQEQVEQHDVPDAVEAAYAPILMRIVEGVPYAPRSYDFAKDEIEDGGSHSMNREDHDGGMPSEDEEEAPDEEGQPEPEAVVMAENSEAASADEKLGSSSVPPLAAPGLAMPQQTEEAYALYRRMAGWE</sequence>
<name>A0A5Q0CDE7_9HYPH</name>
<dbReference type="EMBL" id="CP043498">
    <property type="protein sequence ID" value="QFY61941.1"/>
    <property type="molecule type" value="Genomic_DNA"/>
</dbReference>
<feature type="region of interest" description="Disordered" evidence="1">
    <location>
        <begin position="188"/>
        <end position="222"/>
    </location>
</feature>
<gene>
    <name evidence="2" type="ORF">FZ934_16990</name>
</gene>
<protein>
    <submittedName>
        <fullName evidence="2">Uncharacterized protein</fullName>
    </submittedName>
</protein>
<evidence type="ECO:0000313" key="2">
    <source>
        <dbReference type="EMBL" id="QFY61941.1"/>
    </source>
</evidence>
<dbReference type="RefSeq" id="WP_153272005.1">
    <property type="nucleotide sequence ID" value="NZ_CP043498.1"/>
</dbReference>
<dbReference type="Proteomes" id="UP000326881">
    <property type="component" value="Chromosome"/>
</dbReference>
<feature type="region of interest" description="Disordered" evidence="1">
    <location>
        <begin position="426"/>
        <end position="493"/>
    </location>
</feature>
<feature type="compositionally biased region" description="Acidic residues" evidence="1">
    <location>
        <begin position="447"/>
        <end position="460"/>
    </location>
</feature>
<reference evidence="2 3" key="1">
    <citation type="submission" date="2019-08" db="EMBL/GenBank/DDBJ databases">
        <title>Prosopis cineraria nodule microbiome.</title>
        <authorList>
            <person name="Ali R."/>
            <person name="Chaluvadi S.R."/>
            <person name="Wang X."/>
        </authorList>
    </citation>
    <scope>NUCLEOTIDE SEQUENCE [LARGE SCALE GENOMIC DNA]</scope>
    <source>
        <strain evidence="2 3">BG7</strain>
    </source>
</reference>